<gene>
    <name evidence="2" type="ORF">A5844_000056</name>
</gene>
<evidence type="ECO:0000256" key="1">
    <source>
        <dbReference type="SAM" id="MobiDB-lite"/>
    </source>
</evidence>
<feature type="compositionally biased region" description="Basic residues" evidence="1">
    <location>
        <begin position="7"/>
        <end position="27"/>
    </location>
</feature>
<dbReference type="EMBL" id="NGMO01000001">
    <property type="protein sequence ID" value="OTP11842.1"/>
    <property type="molecule type" value="Genomic_DNA"/>
</dbReference>
<feature type="compositionally biased region" description="Polar residues" evidence="1">
    <location>
        <begin position="3238"/>
        <end position="3261"/>
    </location>
</feature>
<feature type="compositionally biased region" description="Basic and acidic residues" evidence="1">
    <location>
        <begin position="46"/>
        <end position="55"/>
    </location>
</feature>
<evidence type="ECO:0000313" key="2">
    <source>
        <dbReference type="EMBL" id="OTP11842.1"/>
    </source>
</evidence>
<organism evidence="2 3">
    <name type="scientific">Candidatus Enterococcus wittei</name>
    <dbReference type="NCBI Taxonomy" id="1987383"/>
    <lineage>
        <taxon>Bacteria</taxon>
        <taxon>Bacillati</taxon>
        <taxon>Bacillota</taxon>
        <taxon>Bacilli</taxon>
        <taxon>Lactobacillales</taxon>
        <taxon>Enterococcaceae</taxon>
        <taxon>Enterococcus</taxon>
    </lineage>
</organism>
<feature type="compositionally biased region" description="Polar residues" evidence="1">
    <location>
        <begin position="56"/>
        <end position="67"/>
    </location>
</feature>
<reference evidence="2 3" key="1">
    <citation type="submission" date="2017-05" db="EMBL/GenBank/DDBJ databases">
        <title>The Genome Sequence of Enterococcus sp. 10A9_DIV0425.</title>
        <authorList>
            <consortium name="The Broad Institute Genomics Platform"/>
            <consortium name="The Broad Institute Genomic Center for Infectious Diseases"/>
            <person name="Earl A."/>
            <person name="Manson A."/>
            <person name="Schwartman J."/>
            <person name="Gilmore M."/>
            <person name="Abouelleil A."/>
            <person name="Cao P."/>
            <person name="Chapman S."/>
            <person name="Cusick C."/>
            <person name="Shea T."/>
            <person name="Young S."/>
            <person name="Neafsey D."/>
            <person name="Nusbaum C."/>
            <person name="Birren B."/>
        </authorList>
    </citation>
    <scope>NUCLEOTIDE SEQUENCE [LARGE SCALE GENOMIC DNA]</scope>
    <source>
        <strain evidence="2 3">10A9_DIV0425</strain>
    </source>
</reference>
<proteinExistence type="predicted"/>
<feature type="region of interest" description="Disordered" evidence="1">
    <location>
        <begin position="1"/>
        <end position="73"/>
    </location>
</feature>
<evidence type="ECO:0000313" key="3">
    <source>
        <dbReference type="Proteomes" id="UP000194933"/>
    </source>
</evidence>
<feature type="region of interest" description="Disordered" evidence="1">
    <location>
        <begin position="2797"/>
        <end position="2836"/>
    </location>
</feature>
<keyword evidence="3" id="KW-1185">Reference proteome</keyword>
<comment type="caution">
    <text evidence="2">The sequence shown here is derived from an EMBL/GenBank/DDBJ whole genome shotgun (WGS) entry which is preliminary data.</text>
</comment>
<feature type="region of interest" description="Disordered" evidence="1">
    <location>
        <begin position="3238"/>
        <end position="3264"/>
    </location>
</feature>
<dbReference type="Proteomes" id="UP000194933">
    <property type="component" value="Unassembled WGS sequence"/>
</dbReference>
<name>A0A2C9XNR2_9ENTE</name>
<sequence length="3388" mass="386975">MPQKSRISLKSKKTKKTKKTKMPKKSRIPQDTSRRTSGRNYNQMNDKNKSGDDQRVLNNVSNRSGHTLTPEGIKRPVGWLHTWGTLLAMVPPLDLPDQQMVLKKTPPAFEVNTRIDVRREGNQTRIHSFVSTSTINRERFQSPLFLNTTDTRSHRATSVALPSTSARSLFGNQTFYHQTPMATQSVIDIAKRAHELSLFVHQKVHDLYQLANCSTTRRTDQVNTWIITGESVEQTSFKTICQDAVGQAERQNDQGIKQESGLSSPHAMTLTPVQGPSYFSAKEAAQKLRKASQTIYENKQNATGNTTNVHNQVIETFWNGLTELFYHFFSQHENKFYTQEQNGSRGSLLSYFADWLLSIFSINHDQELPLESTLEAIQALFPEEENIFSQIWHLAEDLYGKIDGYIQCFNFDVFPKLGVEARPILLPVEEVKEVLMGWKKLSIETTVKINQIMTEYLSKLPLTVPKEVEFPDFWYDYETFQLRHKIQEVNQKVKDYLCKQGVLCDELSGIELLNAVENWEVKDGVETKINRIIQLASVIREASGLQKIDLTYQEAINILFQWRNNNAFEGYKFEDRQQPTQKEYQSTTSVEPVTSEATTVITRTNATTSATPLPPQLQYSEVIPKETQVKLENTITLYMRGYSGNQLWKQMPEKLPTFWYDSEIFEKRDKLEQVNQKVNQFICLNMRKCPTMTGQELILSVKDWEKERDLAAVQMKRKQLAKIIHSSSGLPLQKLTDTRVAAILLQWQNNNIFKDYKFKDIKQTYTKITEGLNESQSSMTTPIASSTIETKSPLSTEGFSKGTPTKLNVTETTIFTTRFDEALLKSYEILSGDTVANIKQLTTEYLKGQSSDLSKTKSFPPFWYDPEIFDLRNKTSDVNRKIKDHLCEKGVPCKGLLGLKLLNAVETWVTTNRLIKPLRRRQIARIIREASGLERREDLPDKKVTNIYLQWKNNNIFQGYIFKEQQQAISTELVMTETTTTLNENQASTEVTVAIDATQLTTESVQGIDDHQLHIEIRTKRGQIQDLPISNPPILKSYKKLTPDEIRKINNIISNFLGEHSSSKPISEELPPFWFDEDLYLKRSETEKVNEAVRKILCEGKASCSDMTNRELLIASQNWIHEDKTLVLNRMKQLAGRILEASGLSGEAMTETRASTILLQWQDNNIFKNAKFKTIDQAILITSPSRNETIVENTEIVGTTIHLIANSYGPIPHEALITTNHIREAYLDGRPSPIEKSVPLFPIWYDFEVYQKRGETEKANELVEDFLCEQEVTCEALTSQQIVLTANEWTKKVPTDAEILEKKKVLAPIILEGYGIADRNISDTNALSTVFQWENNNALSDYPLINLQQLRLEEGQPRNAISKGTGEMMTVPDTVVDSELVQVHKLVQEIANDVIPLTITQEVLPIFYYDYELFQKRSKANDVNKLLKDFLIKEGIEIKELSESELAEGIRQWLEKSDPKEAYDKSGRRQYLAYFLLNAYGIENVRLGEFMPFDKMNGIFMQWKINTLLVGHPYKGITNETIHHYLGKAEHYLLIYFKQQKKASMQIYDDFIHDRPATVPKGKPLPLIYAHYNLFKNREKTSIANEAIRKFLIDKGLSFNKQTKSELVRKLRGWILKGETYPEIVAREKEAAKLLRKSYGLEEKAIAINKARNVLLQWGNNNAQTGYSYKENDDFEEEPQLNQRIKAFIRDNGENVFKNRTSVTALEEKTKLDNTQKMGQRLRMIAFLIENGVKSEDTTPDKLVKTVADWGLVKGATQQTLDMVRVKQLAQVLLGEPQDGLISESQATTIVADWLFETLVDSTPSLHTPQLESEKQQTITSTQSPVTKEKVKDKVIQWQDPSVMGQIEQLFRQEGILTGNVTKEAILIAMGKWFTQEGSGIVLSYKKLQILAKTILKELNLYGGGEEEKESISDRDAKSTITKWVFENVLGCPIEMYMIKQIIDSPDPSQFTIGSLRKLFEIDELRRTGRIILHSLYTSKDREEEKVAFQKLWTLLLNEALPNYFLETSALADDLLISDYGSLIQLIGTKLLEDEGIRTQYNQEEIRMIGSFFLEEFIKNEVKNFDELHYILIPALLSVAQLDPMLLRKALEKGNYKEVAIGTFMGYWQKGNIQIMENERIFNQVFDLYQENTLKWRRKKVLAEEEAKKCIGEGVKTSALVLEQRYLGGSDPCPDYFTSPNIEDAYKALTRAVSDSFYPFDKKLIEYATNSFDATERQFVFSPETQTYLAYAKLESKPGFPGRGTAPPFPAAYLNQQVVIQLAQCDLFIAFKGYEERLYALKKLENNGGYIYYRVDKDPSLYLKFGLFDQTEIKKKGYKVEEDSIRVGNRLYTFSVRADQSKKLSHGAEREKFIDALSRQHSEALYAQLYKSGDDKTITRQIWDVLKHFIPFYDCVTGIAEQDTVKAVSSCLIDVVLLIPVLGQITALNTRFALGVARAIATGGIRNGIRKGAQFLPNAFELKKVLYSTLRYVDPGFGLVAGGSKQLLKGLVRLKNQVYVTKEVTSVLEKLSKSISSSELPSGVVMARLPDGGAEFAVKLVKYHLYAPVTNLNTGTVSGRYFVLKEDQLELFRGPVTFTPDELALIKRLSVKTNVPQIFVGVPNVNPKAYGEGTVLISEKEGEEVKTFIKMNHELISLRITPIEGHGARFDVLDGEKIYPVNYNGVEWYFEPETSPYVTKELADEVTKKIDEFESLKDPITLSPPYERDLMYDKSGRSYIKINNHYIPLILFDQNNGRYHLVKKDIDESMAVLRFDLENGGFRMETIVERKELSMFIQEDILERRRKAFWKWNFGSSKDSSADTPSQSTTHEEAGPGTSHGSSMGTSQGAPSTSTGAIPKVLHEESYPELPAAPDNWAKWVKFKHAKRDVGLRKFIGHNQVDLRTLSIFPPEWQAYYLDDEARVVKRVYKEIDKNFHPRPKFEVFVGLDSTDVQDYFKPFQAELREDFKKAKKKFESAVKLYENLLKEENLSSTKEGEYLIQMFKLQDVPEKEIILRESVKRLNSISKKGSEFLEISKDLAFQNVWTLSTELVYDEKALQYYSSVNHAIATEAFTLRKESECRIFIFADAFHPKPELLQNRPSGPDVVMHEVTHLVAASEDLAEYSQAGVGLKNNGKKTLEIYDQKYPELIKVDSKLLLNYGYELAHALELSEDYLTPEMLKSALEANHTLRVHFQLTDAEMLMTIIRDHVEGRAFDAQFLAKRDLNKDELGNGDLFTFQVLSYVSGSVNFEQNIQQNKTQEQTTNLPDLTSVASSQTNGNRNKREVVSASIEPIENAAHQSLLKLINQSIERSKNPNQYDSSQAVSMELPKNVSKQSDLNLVTTNTENNPNLFVSNQQINTDLPNNPANQSFFDIVFTSKYRSTQNHPTKGFNPLINKNRKVLTPQH</sequence>
<dbReference type="NCBIfam" id="NF033898">
    <property type="entry name" value="QWxxN_dom"/>
    <property type="match status" value="7"/>
</dbReference>
<feature type="compositionally biased region" description="Polar residues" evidence="1">
    <location>
        <begin position="2819"/>
        <end position="2836"/>
    </location>
</feature>
<protein>
    <submittedName>
        <fullName evidence="2">Uncharacterized protein</fullName>
    </submittedName>
</protein>
<dbReference type="RefSeq" id="WP_086283079.1">
    <property type="nucleotide sequence ID" value="NZ_NGMO01000001.1"/>
</dbReference>
<accession>A0A2C9XNR2</accession>
<feature type="compositionally biased region" description="Polar residues" evidence="1">
    <location>
        <begin position="2797"/>
        <end position="2809"/>
    </location>
</feature>